<evidence type="ECO:0000256" key="2">
    <source>
        <dbReference type="SAM" id="SignalP"/>
    </source>
</evidence>
<evidence type="ECO:0000313" key="3">
    <source>
        <dbReference type="EMBL" id="CAA9273493.1"/>
    </source>
</evidence>
<feature type="chain" id="PRO_5026685210" description="Lipoprotein" evidence="2">
    <location>
        <begin position="26"/>
        <end position="209"/>
    </location>
</feature>
<feature type="region of interest" description="Disordered" evidence="1">
    <location>
        <begin position="62"/>
        <end position="81"/>
    </location>
</feature>
<dbReference type="PROSITE" id="PS51257">
    <property type="entry name" value="PROKAR_LIPOPROTEIN"/>
    <property type="match status" value="1"/>
</dbReference>
<feature type="compositionally biased region" description="Pro residues" evidence="1">
    <location>
        <begin position="64"/>
        <end position="81"/>
    </location>
</feature>
<sequence>MTPRASRFGGLAARRSFLLLPPALAGAAASCARPEPPAPPLAPMSWTHLTPLPLDVAALEVVPTSPPPPPGDIGPLLSPPPAEAVRGMARDRLSALGGSGQAVFLVTAASLVRERGGALRCTLGCRLEILGDGGAEEGPGFMEATARLGVSGAEATRPRAADLLLRRAMDDLNVEFEFQLRRNLRRWLVAAAPGGAAVAPPVGREELPS</sequence>
<protein>
    <recommendedName>
        <fullName evidence="4">Lipoprotein</fullName>
    </recommendedName>
</protein>
<organism evidence="3">
    <name type="scientific">uncultured Acetobacteraceae bacterium</name>
    <dbReference type="NCBI Taxonomy" id="169975"/>
    <lineage>
        <taxon>Bacteria</taxon>
        <taxon>Pseudomonadati</taxon>
        <taxon>Pseudomonadota</taxon>
        <taxon>Alphaproteobacteria</taxon>
        <taxon>Acetobacterales</taxon>
        <taxon>Acetobacteraceae</taxon>
        <taxon>environmental samples</taxon>
    </lineage>
</organism>
<gene>
    <name evidence="3" type="ORF">AVDCRST_MAG04-3244</name>
</gene>
<evidence type="ECO:0000256" key="1">
    <source>
        <dbReference type="SAM" id="MobiDB-lite"/>
    </source>
</evidence>
<feature type="signal peptide" evidence="2">
    <location>
        <begin position="1"/>
        <end position="25"/>
    </location>
</feature>
<feature type="non-terminal residue" evidence="3">
    <location>
        <position position="209"/>
    </location>
</feature>
<proteinExistence type="predicted"/>
<accession>A0A6J4JC24</accession>
<evidence type="ECO:0008006" key="4">
    <source>
        <dbReference type="Google" id="ProtNLM"/>
    </source>
</evidence>
<keyword evidence="2" id="KW-0732">Signal</keyword>
<name>A0A6J4JC24_9PROT</name>
<dbReference type="AlphaFoldDB" id="A0A6J4JC24"/>
<dbReference type="EMBL" id="CADCTL010000238">
    <property type="protein sequence ID" value="CAA9273493.1"/>
    <property type="molecule type" value="Genomic_DNA"/>
</dbReference>
<reference evidence="3" key="1">
    <citation type="submission" date="2020-02" db="EMBL/GenBank/DDBJ databases">
        <authorList>
            <person name="Meier V. D."/>
        </authorList>
    </citation>
    <scope>NUCLEOTIDE SEQUENCE</scope>
    <source>
        <strain evidence="3">AVDCRST_MAG04</strain>
    </source>
</reference>